<dbReference type="EMBL" id="OC918317">
    <property type="protein sequence ID" value="CAD7649147.1"/>
    <property type="molecule type" value="Genomic_DNA"/>
</dbReference>
<reference evidence="2" key="1">
    <citation type="submission" date="2020-11" db="EMBL/GenBank/DDBJ databases">
        <authorList>
            <person name="Tran Van P."/>
        </authorList>
    </citation>
    <scope>NUCLEOTIDE SEQUENCE</scope>
</reference>
<evidence type="ECO:0000256" key="1">
    <source>
        <dbReference type="SAM" id="MobiDB-lite"/>
    </source>
</evidence>
<keyword evidence="3" id="KW-1185">Reference proteome</keyword>
<feature type="compositionally biased region" description="Basic and acidic residues" evidence="1">
    <location>
        <begin position="34"/>
        <end position="49"/>
    </location>
</feature>
<organism evidence="2">
    <name type="scientific">Oppiella nova</name>
    <dbReference type="NCBI Taxonomy" id="334625"/>
    <lineage>
        <taxon>Eukaryota</taxon>
        <taxon>Metazoa</taxon>
        <taxon>Ecdysozoa</taxon>
        <taxon>Arthropoda</taxon>
        <taxon>Chelicerata</taxon>
        <taxon>Arachnida</taxon>
        <taxon>Acari</taxon>
        <taxon>Acariformes</taxon>
        <taxon>Sarcoptiformes</taxon>
        <taxon>Oribatida</taxon>
        <taxon>Brachypylina</taxon>
        <taxon>Oppioidea</taxon>
        <taxon>Oppiidae</taxon>
        <taxon>Oppiella</taxon>
    </lineage>
</organism>
<protein>
    <submittedName>
        <fullName evidence="2">Uncharacterized protein</fullName>
    </submittedName>
</protein>
<proteinExistence type="predicted"/>
<dbReference type="Proteomes" id="UP000728032">
    <property type="component" value="Unassembled WGS sequence"/>
</dbReference>
<sequence>MVYPGDHGAGIFCGLIITLWSFCVNSLFSEHLLPHNNDDKQKVDPNNDKDVEENMFLNDDPGPKDDVVDVVNDLPDNWSLDSGLKDLFDGADQD</sequence>
<dbReference type="EMBL" id="CAJPVJ010003492">
    <property type="protein sequence ID" value="CAG2167625.1"/>
    <property type="molecule type" value="Genomic_DNA"/>
</dbReference>
<accession>A0A7R9LWG2</accession>
<gene>
    <name evidence="2" type="ORF">ONB1V03_LOCUS7122</name>
</gene>
<name>A0A7R9LWG2_9ACAR</name>
<dbReference type="AlphaFoldDB" id="A0A7R9LWG2"/>
<evidence type="ECO:0000313" key="3">
    <source>
        <dbReference type="Proteomes" id="UP000728032"/>
    </source>
</evidence>
<feature type="region of interest" description="Disordered" evidence="1">
    <location>
        <begin position="34"/>
        <end position="64"/>
    </location>
</feature>
<evidence type="ECO:0000313" key="2">
    <source>
        <dbReference type="EMBL" id="CAD7649147.1"/>
    </source>
</evidence>